<organism evidence="1">
    <name type="scientific">bioreactor metagenome</name>
    <dbReference type="NCBI Taxonomy" id="1076179"/>
    <lineage>
        <taxon>unclassified sequences</taxon>
        <taxon>metagenomes</taxon>
        <taxon>ecological metagenomes</taxon>
    </lineage>
</organism>
<comment type="caution">
    <text evidence="1">The sequence shown here is derived from an EMBL/GenBank/DDBJ whole genome shotgun (WGS) entry which is preliminary data.</text>
</comment>
<dbReference type="Gene3D" id="2.40.128.270">
    <property type="match status" value="1"/>
</dbReference>
<dbReference type="AlphaFoldDB" id="A0A645D1I5"/>
<sequence>MNLASASRQLFRSGCVLAIAAVASFMPTGSRAAEQNLEIPVTEAFSTQARLAAYQWNFLKAEKADGQELPEIRQPDDWPRTLGMGFSEEGHGGIRVCNSIGWSYTLTGDDTIRFEKFYSTLMGCGTTGGQMQEGGNDVMGLEKRVTAKLPTARSFTLTGSPGPTPPLLTLTFADGSRWKFSGTPTIRTRYGDDTERAVIEVDAMRQLCAGEDATTQRECIRVREVRWDTPNRSDPTANARSRELTFGIEEMFKGGFHWRHVDDYSSAGPWQVLALDGIDGFKHTPGSHTLEYVMKYHLRNQPLGAPDFAYVHLGRMAPRAAP</sequence>
<protein>
    <submittedName>
        <fullName evidence="1">Uncharacterized protein</fullName>
    </submittedName>
</protein>
<proteinExistence type="predicted"/>
<reference evidence="1" key="1">
    <citation type="submission" date="2019-08" db="EMBL/GenBank/DDBJ databases">
        <authorList>
            <person name="Kucharzyk K."/>
            <person name="Murdoch R.W."/>
            <person name="Higgins S."/>
            <person name="Loffler F."/>
        </authorList>
    </citation>
    <scope>NUCLEOTIDE SEQUENCE</scope>
</reference>
<dbReference type="EMBL" id="VSSQ01031908">
    <property type="protein sequence ID" value="MPM82991.1"/>
    <property type="molecule type" value="Genomic_DNA"/>
</dbReference>
<dbReference type="InterPro" id="IPR038670">
    <property type="entry name" value="HslJ-like_sf"/>
</dbReference>
<gene>
    <name evidence="1" type="ORF">SDC9_130054</name>
</gene>
<evidence type="ECO:0000313" key="1">
    <source>
        <dbReference type="EMBL" id="MPM82991.1"/>
    </source>
</evidence>
<name>A0A645D1I5_9ZZZZ</name>
<accession>A0A645D1I5</accession>